<protein>
    <submittedName>
        <fullName evidence="2">Centromere protein F like protein</fullName>
    </submittedName>
</protein>
<comment type="caution">
    <text evidence="2">The sequence shown here is derived from an EMBL/GenBank/DDBJ whole genome shotgun (WGS) entry which is preliminary data.</text>
</comment>
<evidence type="ECO:0000313" key="3">
    <source>
        <dbReference type="Proteomes" id="UP000807504"/>
    </source>
</evidence>
<accession>A0A8T0E4V8</accession>
<reference evidence="2" key="1">
    <citation type="journal article" date="2020" name="bioRxiv">
        <title>Chromosome-level reference genome of the European wasp spider Argiope bruennichi: a resource for studies on range expansion and evolutionary adaptation.</title>
        <authorList>
            <person name="Sheffer M.M."/>
            <person name="Hoppe A."/>
            <person name="Krehenwinkel H."/>
            <person name="Uhl G."/>
            <person name="Kuss A.W."/>
            <person name="Jensen L."/>
            <person name="Jensen C."/>
            <person name="Gillespie R.G."/>
            <person name="Hoff K.J."/>
            <person name="Prost S."/>
        </authorList>
    </citation>
    <scope>NUCLEOTIDE SEQUENCE</scope>
</reference>
<evidence type="ECO:0000313" key="2">
    <source>
        <dbReference type="EMBL" id="KAF8766360.1"/>
    </source>
</evidence>
<keyword evidence="1" id="KW-0175">Coiled coil</keyword>
<keyword evidence="3" id="KW-1185">Reference proteome</keyword>
<dbReference type="EMBL" id="JABXBU010002230">
    <property type="protein sequence ID" value="KAF8766360.1"/>
    <property type="molecule type" value="Genomic_DNA"/>
</dbReference>
<organism evidence="2 3">
    <name type="scientific">Argiope bruennichi</name>
    <name type="common">Wasp spider</name>
    <name type="synonym">Aranea bruennichi</name>
    <dbReference type="NCBI Taxonomy" id="94029"/>
    <lineage>
        <taxon>Eukaryota</taxon>
        <taxon>Metazoa</taxon>
        <taxon>Ecdysozoa</taxon>
        <taxon>Arthropoda</taxon>
        <taxon>Chelicerata</taxon>
        <taxon>Arachnida</taxon>
        <taxon>Araneae</taxon>
        <taxon>Araneomorphae</taxon>
        <taxon>Entelegynae</taxon>
        <taxon>Araneoidea</taxon>
        <taxon>Araneidae</taxon>
        <taxon>Argiope</taxon>
    </lineage>
</organism>
<name>A0A8T0E4V8_ARGBR</name>
<reference evidence="2" key="2">
    <citation type="submission" date="2020-06" db="EMBL/GenBank/DDBJ databases">
        <authorList>
            <person name="Sheffer M."/>
        </authorList>
    </citation>
    <scope>NUCLEOTIDE SEQUENCE</scope>
</reference>
<feature type="coiled-coil region" evidence="1">
    <location>
        <begin position="232"/>
        <end position="259"/>
    </location>
</feature>
<dbReference type="AlphaFoldDB" id="A0A8T0E4V8"/>
<sequence>MILYTLSGSTPPVLDVLLLSKKDKFIDNITSSLSKTNFQFKKHGLGFFKNGNPELPPLNPFFKKKSLEEKIGKTPRKKNSKNVFSWKILELALEKEKHKVENEKQQTIASQREFQSLADLCKDFENKQQRLQSEIQNRDNRITSLEGLLSQAKKENCRLQQLENDLKELRGVREATLLEREQKNGNCDSGQNVKLQETNVNLLSDSLNENSEINISAEKGKNNYAPNENDLLFSLRKKISEQEKVIQELNLKLVSISDKECSKEILHTSANIPDRTQLDSLEVSPALRIKSVWNSFTFTPAKGNKEIVLGHHNDTITTGPVDEKVVEDQCDSH</sequence>
<gene>
    <name evidence="2" type="ORF">HNY73_019429</name>
</gene>
<proteinExistence type="predicted"/>
<evidence type="ECO:0000256" key="1">
    <source>
        <dbReference type="SAM" id="Coils"/>
    </source>
</evidence>
<feature type="coiled-coil region" evidence="1">
    <location>
        <begin position="114"/>
        <end position="179"/>
    </location>
</feature>
<dbReference type="Proteomes" id="UP000807504">
    <property type="component" value="Unassembled WGS sequence"/>
</dbReference>